<proteinExistence type="predicted"/>
<accession>A0A9K3N9M4</accession>
<dbReference type="Pfam" id="PF23231">
    <property type="entry name" value="HAT_Syf1_CNRKL1_C"/>
    <property type="match status" value="1"/>
</dbReference>
<dbReference type="GO" id="GO:0000398">
    <property type="term" value="P:mRNA splicing, via spliceosome"/>
    <property type="evidence" value="ECO:0007669"/>
    <property type="project" value="InterPro"/>
</dbReference>
<dbReference type="InterPro" id="IPR045075">
    <property type="entry name" value="Syf1-like"/>
</dbReference>
<protein>
    <submittedName>
        <fullName evidence="3">Tetratricopeptide-like helical domain superfamily</fullName>
    </submittedName>
</protein>
<evidence type="ECO:0000313" key="4">
    <source>
        <dbReference type="Proteomes" id="UP000215914"/>
    </source>
</evidence>
<dbReference type="Proteomes" id="UP000215914">
    <property type="component" value="Unassembled WGS sequence"/>
</dbReference>
<dbReference type="InterPro" id="IPR011990">
    <property type="entry name" value="TPR-like_helical_dom_sf"/>
</dbReference>
<reference evidence="3" key="2">
    <citation type="submission" date="2020-06" db="EMBL/GenBank/DDBJ databases">
        <title>Helianthus annuus Genome sequencing and assembly Release 2.</title>
        <authorList>
            <person name="Gouzy J."/>
            <person name="Langlade N."/>
            <person name="Munos S."/>
        </authorList>
    </citation>
    <scope>NUCLEOTIDE SEQUENCE</scope>
    <source>
        <tissue evidence="3">Leaves</tissue>
    </source>
</reference>
<dbReference type="AlphaFoldDB" id="A0A9K3N9M4"/>
<name>A0A9K3N9M4_HELAN</name>
<reference evidence="3" key="1">
    <citation type="journal article" date="2017" name="Nature">
        <title>The sunflower genome provides insights into oil metabolism, flowering and Asterid evolution.</title>
        <authorList>
            <person name="Badouin H."/>
            <person name="Gouzy J."/>
            <person name="Grassa C.J."/>
            <person name="Murat F."/>
            <person name="Staton S.E."/>
            <person name="Cottret L."/>
            <person name="Lelandais-Briere C."/>
            <person name="Owens G.L."/>
            <person name="Carrere S."/>
            <person name="Mayjonade B."/>
            <person name="Legrand L."/>
            <person name="Gill N."/>
            <person name="Kane N.C."/>
            <person name="Bowers J.E."/>
            <person name="Hubner S."/>
            <person name="Bellec A."/>
            <person name="Berard A."/>
            <person name="Berges H."/>
            <person name="Blanchet N."/>
            <person name="Boniface M.C."/>
            <person name="Brunel D."/>
            <person name="Catrice O."/>
            <person name="Chaidir N."/>
            <person name="Claudel C."/>
            <person name="Donnadieu C."/>
            <person name="Faraut T."/>
            <person name="Fievet G."/>
            <person name="Helmstetter N."/>
            <person name="King M."/>
            <person name="Knapp S.J."/>
            <person name="Lai Z."/>
            <person name="Le Paslier M.C."/>
            <person name="Lippi Y."/>
            <person name="Lorenzon L."/>
            <person name="Mandel J.R."/>
            <person name="Marage G."/>
            <person name="Marchand G."/>
            <person name="Marquand E."/>
            <person name="Bret-Mestries E."/>
            <person name="Morien E."/>
            <person name="Nambeesan S."/>
            <person name="Nguyen T."/>
            <person name="Pegot-Espagnet P."/>
            <person name="Pouilly N."/>
            <person name="Raftis F."/>
            <person name="Sallet E."/>
            <person name="Schiex T."/>
            <person name="Thomas J."/>
            <person name="Vandecasteele C."/>
            <person name="Vares D."/>
            <person name="Vear F."/>
            <person name="Vautrin S."/>
            <person name="Crespi M."/>
            <person name="Mangin B."/>
            <person name="Burke J.M."/>
            <person name="Salse J."/>
            <person name="Munos S."/>
            <person name="Vincourt P."/>
            <person name="Rieseberg L.H."/>
            <person name="Langlade N.B."/>
        </authorList>
    </citation>
    <scope>NUCLEOTIDE SEQUENCE</scope>
    <source>
        <tissue evidence="3">Leaves</tissue>
    </source>
</reference>
<dbReference type="Gramene" id="mRNA:HanXRQr2_Chr09g0402201">
    <property type="protein sequence ID" value="mRNA:HanXRQr2_Chr09g0402201"/>
    <property type="gene ID" value="HanXRQr2_Chr09g0402201"/>
</dbReference>
<dbReference type="Gene3D" id="1.25.40.10">
    <property type="entry name" value="Tetratricopeptide repeat domain"/>
    <property type="match status" value="1"/>
</dbReference>
<keyword evidence="4" id="KW-1185">Reference proteome</keyword>
<dbReference type="PANTHER" id="PTHR11246:SF5">
    <property type="entry name" value="PRE-MRNA-SPLICING FACTOR SYF1"/>
    <property type="match status" value="1"/>
</dbReference>
<evidence type="ECO:0000259" key="2">
    <source>
        <dbReference type="Pfam" id="PF23231"/>
    </source>
</evidence>
<sequence>MCIKYAELEHSLGEIDRARKIYVYASCLADPHCDLWTDWHEFEVQHGNEDILETCFVLREVLMQDIARHA</sequence>
<evidence type="ECO:0000256" key="1">
    <source>
        <dbReference type="ARBA" id="ARBA00022737"/>
    </source>
</evidence>
<dbReference type="InterPro" id="IPR055430">
    <property type="entry name" value="HAT_Syf1_CNRKL1_C"/>
</dbReference>
<dbReference type="EMBL" id="MNCJ02000324">
    <property type="protein sequence ID" value="KAF5792096.1"/>
    <property type="molecule type" value="Genomic_DNA"/>
</dbReference>
<comment type="caution">
    <text evidence="3">The sequence shown here is derived from an EMBL/GenBank/DDBJ whole genome shotgun (WGS) entry which is preliminary data.</text>
</comment>
<dbReference type="PANTHER" id="PTHR11246">
    <property type="entry name" value="PRE-MRNA SPLICING FACTOR"/>
    <property type="match status" value="1"/>
</dbReference>
<dbReference type="SUPFAM" id="SSF48452">
    <property type="entry name" value="TPR-like"/>
    <property type="match status" value="1"/>
</dbReference>
<feature type="domain" description="Pre-mRNA-splicing factor Syf1/CRNKL1-like C-terminal HAT-repeats" evidence="2">
    <location>
        <begin position="1"/>
        <end position="54"/>
    </location>
</feature>
<gene>
    <name evidence="3" type="ORF">HanXRQr2_Chr09g0402201</name>
</gene>
<organism evidence="3 4">
    <name type="scientific">Helianthus annuus</name>
    <name type="common">Common sunflower</name>
    <dbReference type="NCBI Taxonomy" id="4232"/>
    <lineage>
        <taxon>Eukaryota</taxon>
        <taxon>Viridiplantae</taxon>
        <taxon>Streptophyta</taxon>
        <taxon>Embryophyta</taxon>
        <taxon>Tracheophyta</taxon>
        <taxon>Spermatophyta</taxon>
        <taxon>Magnoliopsida</taxon>
        <taxon>eudicotyledons</taxon>
        <taxon>Gunneridae</taxon>
        <taxon>Pentapetalae</taxon>
        <taxon>asterids</taxon>
        <taxon>campanulids</taxon>
        <taxon>Asterales</taxon>
        <taxon>Asteraceae</taxon>
        <taxon>Asteroideae</taxon>
        <taxon>Heliantheae alliance</taxon>
        <taxon>Heliantheae</taxon>
        <taxon>Helianthus</taxon>
    </lineage>
</organism>
<evidence type="ECO:0000313" key="3">
    <source>
        <dbReference type="EMBL" id="KAF5792096.1"/>
    </source>
</evidence>
<keyword evidence="1" id="KW-0677">Repeat</keyword>